<dbReference type="CDD" id="cd16922">
    <property type="entry name" value="HATPase_EvgS-ArcB-TorS-like"/>
    <property type="match status" value="1"/>
</dbReference>
<dbReference type="InterPro" id="IPR036097">
    <property type="entry name" value="HisK_dim/P_sf"/>
</dbReference>
<evidence type="ECO:0000256" key="13">
    <source>
        <dbReference type="PROSITE-ProRule" id="PRU00169"/>
    </source>
</evidence>
<feature type="modified residue" description="4-aspartylphosphate" evidence="13">
    <location>
        <position position="586"/>
    </location>
</feature>
<dbReference type="PANTHER" id="PTHR45339">
    <property type="entry name" value="HYBRID SIGNAL TRANSDUCTION HISTIDINE KINASE J"/>
    <property type="match status" value="1"/>
</dbReference>
<comment type="catalytic activity">
    <reaction evidence="1">
        <text>ATP + protein L-histidine = ADP + protein N-phospho-L-histidine.</text>
        <dbReference type="EC" id="2.7.13.3"/>
    </reaction>
</comment>
<dbReference type="SMART" id="SM00387">
    <property type="entry name" value="HATPase_c"/>
    <property type="match status" value="1"/>
</dbReference>
<keyword evidence="6" id="KW-0812">Transmembrane</keyword>
<dbReference type="SMART" id="SM00388">
    <property type="entry name" value="HisKA"/>
    <property type="match status" value="1"/>
</dbReference>
<comment type="subcellular location">
    <subcellularLocation>
        <location evidence="2">Cell membrane</location>
        <topology evidence="2">Multi-pass membrane protein</topology>
    </subcellularLocation>
</comment>
<evidence type="ECO:0000256" key="11">
    <source>
        <dbReference type="ARBA" id="ARBA00023136"/>
    </source>
</evidence>
<feature type="domain" description="HPt" evidence="16">
    <location>
        <begin position="669"/>
        <end position="767"/>
    </location>
</feature>
<name>A0ABZ2YKZ3_9BACT</name>
<accession>A0ABZ2YKZ3</accession>
<dbReference type="EMBL" id="CP149822">
    <property type="protein sequence ID" value="WZN40350.1"/>
    <property type="molecule type" value="Genomic_DNA"/>
</dbReference>
<evidence type="ECO:0000256" key="3">
    <source>
        <dbReference type="ARBA" id="ARBA00012438"/>
    </source>
</evidence>
<dbReference type="RefSeq" id="WP_341835273.1">
    <property type="nucleotide sequence ID" value="NZ_CP149822.1"/>
</dbReference>
<keyword evidence="11" id="KW-0472">Membrane</keyword>
<dbReference type="Pfam" id="PF02518">
    <property type="entry name" value="HATPase_c"/>
    <property type="match status" value="1"/>
</dbReference>
<dbReference type="PRINTS" id="PR00344">
    <property type="entry name" value="BCTRLSENSOR"/>
</dbReference>
<feature type="modified residue" description="Phosphohistidine" evidence="12">
    <location>
        <position position="708"/>
    </location>
</feature>
<evidence type="ECO:0000259" key="14">
    <source>
        <dbReference type="PROSITE" id="PS50109"/>
    </source>
</evidence>
<keyword evidence="4" id="KW-1003">Cell membrane</keyword>
<dbReference type="SUPFAM" id="SSF111126">
    <property type="entry name" value="Ligand-binding domain in the NO signalling and Golgi transport"/>
    <property type="match status" value="1"/>
</dbReference>
<dbReference type="InterPro" id="IPR036641">
    <property type="entry name" value="HPT_dom_sf"/>
</dbReference>
<dbReference type="Pfam" id="PF00072">
    <property type="entry name" value="Response_reg"/>
    <property type="match status" value="1"/>
</dbReference>
<evidence type="ECO:0000256" key="7">
    <source>
        <dbReference type="ARBA" id="ARBA00022741"/>
    </source>
</evidence>
<feature type="domain" description="Histidine kinase" evidence="14">
    <location>
        <begin position="295"/>
        <end position="516"/>
    </location>
</feature>
<dbReference type="Pfam" id="PF01627">
    <property type="entry name" value="Hpt"/>
    <property type="match status" value="1"/>
</dbReference>
<keyword evidence="9" id="KW-1133">Transmembrane helix</keyword>
<evidence type="ECO:0000259" key="15">
    <source>
        <dbReference type="PROSITE" id="PS50110"/>
    </source>
</evidence>
<reference evidence="18" key="1">
    <citation type="submission" date="2024-03" db="EMBL/GenBank/DDBJ databases">
        <title>Chitinophaga horti sp. nov., isolated from garden soil.</title>
        <authorList>
            <person name="Lee D.S."/>
            <person name="Han D.M."/>
            <person name="Baek J.H."/>
            <person name="Choi D.G."/>
            <person name="Jeon J.H."/>
            <person name="Jeon C.O."/>
        </authorList>
    </citation>
    <scope>NUCLEOTIDE SEQUENCE [LARGE SCALE GENOMIC DNA]</scope>
    <source>
        <strain evidence="18">GPA1</strain>
    </source>
</reference>
<evidence type="ECO:0000256" key="8">
    <source>
        <dbReference type="ARBA" id="ARBA00022840"/>
    </source>
</evidence>
<dbReference type="Gene3D" id="3.30.565.10">
    <property type="entry name" value="Histidine kinase-like ATPase, C-terminal domain"/>
    <property type="match status" value="1"/>
</dbReference>
<dbReference type="InterPro" id="IPR008207">
    <property type="entry name" value="Sig_transdc_His_kin_Hpt_dom"/>
</dbReference>
<dbReference type="SMART" id="SM00989">
    <property type="entry name" value="V4R"/>
    <property type="match status" value="1"/>
</dbReference>
<dbReference type="SUPFAM" id="SSF47384">
    <property type="entry name" value="Homodimeric domain of signal transducing histidine kinase"/>
    <property type="match status" value="1"/>
</dbReference>
<protein>
    <recommendedName>
        <fullName evidence="3">histidine kinase</fullName>
        <ecNumber evidence="3">2.7.13.3</ecNumber>
    </recommendedName>
</protein>
<dbReference type="Gene3D" id="1.10.287.130">
    <property type="match status" value="1"/>
</dbReference>
<dbReference type="InterPro" id="IPR004096">
    <property type="entry name" value="V4R"/>
</dbReference>
<evidence type="ECO:0000256" key="9">
    <source>
        <dbReference type="ARBA" id="ARBA00022989"/>
    </source>
</evidence>
<evidence type="ECO:0000256" key="5">
    <source>
        <dbReference type="ARBA" id="ARBA00022553"/>
    </source>
</evidence>
<dbReference type="SUPFAM" id="SSF55874">
    <property type="entry name" value="ATPase domain of HSP90 chaperone/DNA topoisomerase II/histidine kinase"/>
    <property type="match status" value="1"/>
</dbReference>
<feature type="domain" description="Response regulatory" evidence="15">
    <location>
        <begin position="537"/>
        <end position="652"/>
    </location>
</feature>
<keyword evidence="18" id="KW-1185">Reference proteome</keyword>
<keyword evidence="8" id="KW-0067">ATP-binding</keyword>
<dbReference type="CDD" id="cd17546">
    <property type="entry name" value="REC_hyHK_CKI1_RcsC-like"/>
    <property type="match status" value="1"/>
</dbReference>
<dbReference type="InterPro" id="IPR036890">
    <property type="entry name" value="HATPase_C_sf"/>
</dbReference>
<dbReference type="Gene3D" id="3.30.1380.20">
    <property type="entry name" value="Trafficking protein particle complex subunit 3"/>
    <property type="match status" value="1"/>
</dbReference>
<dbReference type="SMART" id="SM00448">
    <property type="entry name" value="REC"/>
    <property type="match status" value="1"/>
</dbReference>
<evidence type="ECO:0000256" key="1">
    <source>
        <dbReference type="ARBA" id="ARBA00000085"/>
    </source>
</evidence>
<dbReference type="CDD" id="cd00082">
    <property type="entry name" value="HisKA"/>
    <property type="match status" value="1"/>
</dbReference>
<evidence type="ECO:0000256" key="2">
    <source>
        <dbReference type="ARBA" id="ARBA00004651"/>
    </source>
</evidence>
<keyword evidence="5 13" id="KW-0597">Phosphoprotein</keyword>
<dbReference type="PROSITE" id="PS50894">
    <property type="entry name" value="HPT"/>
    <property type="match status" value="1"/>
</dbReference>
<dbReference type="Pfam" id="PF02830">
    <property type="entry name" value="V4R"/>
    <property type="match status" value="1"/>
</dbReference>
<proteinExistence type="predicted"/>
<sequence length="767" mass="83636">MKATDQIAALKNRIRELEAAASAPHPLPTTDAPSVKVPAEFSPYFRAAEEKVKAYFSDIRMRPSEGTIEISDERYVLVRASAFSKDFLDSIMHLYADRSQIEAFGIGRDFLFDISHAIGINDAKAFHAKMNVTDPLSRLSAGPVHFAYTGWAFVDILPTSSPTPDDNYFLHYHHPFSFEADAWVRAGAKSDAPVCIMSAGYSTGWCQESFGLPLTAVEVSCRAKGDAQCTFVMSPPHKMNEHLKRLSQESGAPAASVSQADIPTFFLRKTIEEQLEKARVMAEDSSKAKSEFVANMSHELRTPLTAILGFTELLKKTRLSSRQNEYLEAICTSGSNLLSTINDIMDLSKLDAGKITVAAAPLNIPQMLHAIGLMLDPKVRSKELEYTCTISEPLAQPLLGDSMRVSQILLNIIGNAVKFTEKGSIAITCTVEADTPHSLRAVFRIRDTGIGISAAKQAAVFERFTQADTAISRKFGGSGLGLAIARELAQIMGGSISLESKPGKGTEFIVKLPFVKAASFGEQRQPEAAAAGGAGCRVLVVEDNVLNQKMTRLMLENNGYTAFGVNSGTKALAWLRKNTVDLILMDIQIPGMDGYAATRKIREELALQIPIVAITAHAFSGEKEKCLAAGMNGYLSKPFREQELLSVIAGNRPASVADLRFLREQTRYNAAFMQEMIRTFLQQAPKDIKALEKAAAAGNGEQLYKIAHTLSTSAGFFGLAEHIGAELRALQQNRTAAPAQLQKIRQVMEQAMEELRQLTPSALSSMS</sequence>
<dbReference type="InterPro" id="IPR003661">
    <property type="entry name" value="HisK_dim/P_dom"/>
</dbReference>
<dbReference type="InterPro" id="IPR005467">
    <property type="entry name" value="His_kinase_dom"/>
</dbReference>
<evidence type="ECO:0000256" key="6">
    <source>
        <dbReference type="ARBA" id="ARBA00022692"/>
    </source>
</evidence>
<organism evidence="17 18">
    <name type="scientific">Chitinophaga pollutisoli</name>
    <dbReference type="NCBI Taxonomy" id="3133966"/>
    <lineage>
        <taxon>Bacteria</taxon>
        <taxon>Pseudomonadati</taxon>
        <taxon>Bacteroidota</taxon>
        <taxon>Chitinophagia</taxon>
        <taxon>Chitinophagales</taxon>
        <taxon>Chitinophagaceae</taxon>
        <taxon>Chitinophaga</taxon>
    </lineage>
</organism>
<evidence type="ECO:0000256" key="12">
    <source>
        <dbReference type="PROSITE-ProRule" id="PRU00110"/>
    </source>
</evidence>
<evidence type="ECO:0000256" key="4">
    <source>
        <dbReference type="ARBA" id="ARBA00022475"/>
    </source>
</evidence>
<dbReference type="InterPro" id="IPR003594">
    <property type="entry name" value="HATPase_dom"/>
</dbReference>
<dbReference type="PROSITE" id="PS50109">
    <property type="entry name" value="HIS_KIN"/>
    <property type="match status" value="1"/>
</dbReference>
<dbReference type="InterPro" id="IPR001789">
    <property type="entry name" value="Sig_transdc_resp-reg_receiver"/>
</dbReference>
<dbReference type="PANTHER" id="PTHR45339:SF1">
    <property type="entry name" value="HYBRID SIGNAL TRANSDUCTION HISTIDINE KINASE J"/>
    <property type="match status" value="1"/>
</dbReference>
<dbReference type="SUPFAM" id="SSF52172">
    <property type="entry name" value="CheY-like"/>
    <property type="match status" value="1"/>
</dbReference>
<evidence type="ECO:0000313" key="18">
    <source>
        <dbReference type="Proteomes" id="UP001485459"/>
    </source>
</evidence>
<evidence type="ECO:0000259" key="16">
    <source>
        <dbReference type="PROSITE" id="PS50894"/>
    </source>
</evidence>
<dbReference type="Gene3D" id="3.40.50.2300">
    <property type="match status" value="1"/>
</dbReference>
<dbReference type="Gene3D" id="1.20.120.160">
    <property type="entry name" value="HPT domain"/>
    <property type="match status" value="1"/>
</dbReference>
<keyword evidence="7" id="KW-0547">Nucleotide-binding</keyword>
<evidence type="ECO:0000313" key="17">
    <source>
        <dbReference type="EMBL" id="WZN40350.1"/>
    </source>
</evidence>
<dbReference type="InterPro" id="IPR011006">
    <property type="entry name" value="CheY-like_superfamily"/>
</dbReference>
<gene>
    <name evidence="17" type="ORF">WJU16_20495</name>
</gene>
<dbReference type="InterPro" id="IPR024096">
    <property type="entry name" value="NO_sig/Golgi_transp_ligand-bd"/>
</dbReference>
<dbReference type="InterPro" id="IPR004358">
    <property type="entry name" value="Sig_transdc_His_kin-like_C"/>
</dbReference>
<keyword evidence="10" id="KW-0902">Two-component regulatory system</keyword>
<dbReference type="EC" id="2.7.13.3" evidence="3"/>
<dbReference type="Pfam" id="PF00512">
    <property type="entry name" value="HisKA"/>
    <property type="match status" value="1"/>
</dbReference>
<evidence type="ECO:0000256" key="10">
    <source>
        <dbReference type="ARBA" id="ARBA00023012"/>
    </source>
</evidence>
<dbReference type="PROSITE" id="PS50110">
    <property type="entry name" value="RESPONSE_REGULATORY"/>
    <property type="match status" value="1"/>
</dbReference>
<dbReference type="SUPFAM" id="SSF47226">
    <property type="entry name" value="Histidine-containing phosphotransfer domain, HPT domain"/>
    <property type="match status" value="1"/>
</dbReference>
<dbReference type="Proteomes" id="UP001485459">
    <property type="component" value="Chromosome"/>
</dbReference>